<dbReference type="EMBL" id="BPQB01000026">
    <property type="protein sequence ID" value="GJE92498.1"/>
    <property type="molecule type" value="Genomic_DNA"/>
</dbReference>
<protein>
    <submittedName>
        <fullName evidence="2">Uncharacterized protein</fullName>
    </submittedName>
</protein>
<dbReference type="AlphaFoldDB" id="A0A9P3GCR7"/>
<accession>A0A9P3GCR7</accession>
<organism evidence="2 3">
    <name type="scientific">Phanerochaete sordida</name>
    <dbReference type="NCBI Taxonomy" id="48140"/>
    <lineage>
        <taxon>Eukaryota</taxon>
        <taxon>Fungi</taxon>
        <taxon>Dikarya</taxon>
        <taxon>Basidiomycota</taxon>
        <taxon>Agaricomycotina</taxon>
        <taxon>Agaricomycetes</taxon>
        <taxon>Polyporales</taxon>
        <taxon>Phanerochaetaceae</taxon>
        <taxon>Phanerochaete</taxon>
    </lineage>
</organism>
<sequence>MPPYILLLPCPFRPDQDAAMLPDRCRSADPTALRTPMSVFPPAAGPAGPVAALTPMGTQGPSENPSAALLTRNQCHRNSNRPEARQPQGRRSRLALCFLSANSSTERGGNGGPSTAPGSQCPPLLVSSGASAGFGRRVSARDRRALPTPADKLRINTTPPPAPRHPVRLAALICSSRVRLPTEQHVVLIHYILGAPNPISELISVSCHSHRHAFPD</sequence>
<evidence type="ECO:0000313" key="2">
    <source>
        <dbReference type="EMBL" id="GJE92498.1"/>
    </source>
</evidence>
<feature type="region of interest" description="Disordered" evidence="1">
    <location>
        <begin position="102"/>
        <end position="124"/>
    </location>
</feature>
<evidence type="ECO:0000313" key="3">
    <source>
        <dbReference type="Proteomes" id="UP000703269"/>
    </source>
</evidence>
<comment type="caution">
    <text evidence="2">The sequence shown here is derived from an EMBL/GenBank/DDBJ whole genome shotgun (WGS) entry which is preliminary data.</text>
</comment>
<reference evidence="2 3" key="1">
    <citation type="submission" date="2021-08" db="EMBL/GenBank/DDBJ databases">
        <title>Draft Genome Sequence of Phanerochaete sordida strain YK-624.</title>
        <authorList>
            <person name="Mori T."/>
            <person name="Dohra H."/>
            <person name="Suzuki T."/>
            <person name="Kawagishi H."/>
            <person name="Hirai H."/>
        </authorList>
    </citation>
    <scope>NUCLEOTIDE SEQUENCE [LARGE SCALE GENOMIC DNA]</scope>
    <source>
        <strain evidence="2 3">YK-624</strain>
    </source>
</reference>
<dbReference type="Proteomes" id="UP000703269">
    <property type="component" value="Unassembled WGS sequence"/>
</dbReference>
<evidence type="ECO:0000256" key="1">
    <source>
        <dbReference type="SAM" id="MobiDB-lite"/>
    </source>
</evidence>
<keyword evidence="3" id="KW-1185">Reference proteome</keyword>
<proteinExistence type="predicted"/>
<name>A0A9P3GCR7_9APHY</name>
<gene>
    <name evidence="2" type="ORF">PsYK624_086520</name>
</gene>